<sequence>MGVNYEQEKNYRFFFQTNRRYARPTVKLDSLMHDPGKRPSTLSYPMMKLDGYILNLDHTNFKNQSNHSVLVIIADLCAVFNKFSSRIFGGWNILRKMMLAFCFPCFLFNKNLLAKSGLIHLPYQSLIDGKR</sequence>
<gene>
    <name evidence="1" type="ORF">LSAT_V11C600314340</name>
</gene>
<keyword evidence="2" id="KW-1185">Reference proteome</keyword>
<proteinExistence type="predicted"/>
<reference evidence="1 2" key="1">
    <citation type="journal article" date="2017" name="Nat. Commun.">
        <title>Genome assembly with in vitro proximity ligation data and whole-genome triplication in lettuce.</title>
        <authorList>
            <person name="Reyes-Chin-Wo S."/>
            <person name="Wang Z."/>
            <person name="Yang X."/>
            <person name="Kozik A."/>
            <person name="Arikit S."/>
            <person name="Song C."/>
            <person name="Xia L."/>
            <person name="Froenicke L."/>
            <person name="Lavelle D.O."/>
            <person name="Truco M.J."/>
            <person name="Xia R."/>
            <person name="Zhu S."/>
            <person name="Xu C."/>
            <person name="Xu H."/>
            <person name="Xu X."/>
            <person name="Cox K."/>
            <person name="Korf I."/>
            <person name="Meyers B.C."/>
            <person name="Michelmore R.W."/>
        </authorList>
    </citation>
    <scope>NUCLEOTIDE SEQUENCE [LARGE SCALE GENOMIC DNA]</scope>
    <source>
        <strain evidence="2">cv. Salinas</strain>
        <tissue evidence="1">Seedlings</tissue>
    </source>
</reference>
<evidence type="ECO:0000313" key="1">
    <source>
        <dbReference type="EMBL" id="KAJ0202091.1"/>
    </source>
</evidence>
<comment type="caution">
    <text evidence="1">The sequence shown here is derived from an EMBL/GenBank/DDBJ whole genome shotgun (WGS) entry which is preliminary data.</text>
</comment>
<evidence type="ECO:0000313" key="2">
    <source>
        <dbReference type="Proteomes" id="UP000235145"/>
    </source>
</evidence>
<accession>A0A9R1VC90</accession>
<dbReference type="AlphaFoldDB" id="A0A9R1VC90"/>
<dbReference type="EMBL" id="NBSK02000006">
    <property type="protein sequence ID" value="KAJ0202091.1"/>
    <property type="molecule type" value="Genomic_DNA"/>
</dbReference>
<name>A0A9R1VC90_LACSA</name>
<protein>
    <submittedName>
        <fullName evidence="1">Uncharacterized protein</fullName>
    </submittedName>
</protein>
<dbReference type="Proteomes" id="UP000235145">
    <property type="component" value="Unassembled WGS sequence"/>
</dbReference>
<organism evidence="1 2">
    <name type="scientific">Lactuca sativa</name>
    <name type="common">Garden lettuce</name>
    <dbReference type="NCBI Taxonomy" id="4236"/>
    <lineage>
        <taxon>Eukaryota</taxon>
        <taxon>Viridiplantae</taxon>
        <taxon>Streptophyta</taxon>
        <taxon>Embryophyta</taxon>
        <taxon>Tracheophyta</taxon>
        <taxon>Spermatophyta</taxon>
        <taxon>Magnoliopsida</taxon>
        <taxon>eudicotyledons</taxon>
        <taxon>Gunneridae</taxon>
        <taxon>Pentapetalae</taxon>
        <taxon>asterids</taxon>
        <taxon>campanulids</taxon>
        <taxon>Asterales</taxon>
        <taxon>Asteraceae</taxon>
        <taxon>Cichorioideae</taxon>
        <taxon>Cichorieae</taxon>
        <taxon>Lactucinae</taxon>
        <taxon>Lactuca</taxon>
    </lineage>
</organism>